<evidence type="ECO:0000259" key="1">
    <source>
        <dbReference type="Pfam" id="PF13276"/>
    </source>
</evidence>
<feature type="domain" description="HTH-like" evidence="1">
    <location>
        <begin position="9"/>
        <end position="48"/>
    </location>
</feature>
<dbReference type="EMBL" id="CP099799">
    <property type="protein sequence ID" value="USS00291.1"/>
    <property type="molecule type" value="Genomic_DNA"/>
</dbReference>
<dbReference type="EMBL" id="CP023671">
    <property type="protein sequence ID" value="AYE33730.1"/>
    <property type="molecule type" value="Genomic_DNA"/>
</dbReference>
<reference evidence="3" key="2">
    <citation type="submission" date="2022-06" db="EMBL/GenBank/DDBJ databases">
        <authorList>
            <person name="Holder M.E."/>
            <person name="Ajami N.J."/>
            <person name="Petrosino J.F."/>
        </authorList>
    </citation>
    <scope>NUCLEOTIDE SEQUENCE</scope>
    <source>
        <strain evidence="3">RMA 8861</strain>
    </source>
</reference>
<gene>
    <name evidence="2" type="ORF">CP523_04200</name>
    <name evidence="3" type="ORF">NH397_12445</name>
</gene>
<accession>A0A9N7JJZ3</accession>
<organism evidence="2 4">
    <name type="scientific">Clostridium septicum</name>
    <dbReference type="NCBI Taxonomy" id="1504"/>
    <lineage>
        <taxon>Bacteria</taxon>
        <taxon>Bacillati</taxon>
        <taxon>Bacillota</taxon>
        <taxon>Clostridia</taxon>
        <taxon>Eubacteriales</taxon>
        <taxon>Clostridiaceae</taxon>
        <taxon>Clostridium</taxon>
    </lineage>
</organism>
<evidence type="ECO:0000313" key="5">
    <source>
        <dbReference type="Proteomes" id="UP001055437"/>
    </source>
</evidence>
<dbReference type="AlphaFoldDB" id="A0A9N7JJZ3"/>
<protein>
    <submittedName>
        <fullName evidence="3">IS3 family transposase</fullName>
    </submittedName>
</protein>
<name>A0A9N7JJZ3_CLOSE</name>
<evidence type="ECO:0000313" key="2">
    <source>
        <dbReference type="EMBL" id="AYE33730.1"/>
    </source>
</evidence>
<dbReference type="SUPFAM" id="SSF53098">
    <property type="entry name" value="Ribonuclease H-like"/>
    <property type="match status" value="1"/>
</dbReference>
<dbReference type="InterPro" id="IPR025948">
    <property type="entry name" value="HTH-like_dom"/>
</dbReference>
<dbReference type="Proteomes" id="UP001055437">
    <property type="component" value="Chromosome"/>
</dbReference>
<evidence type="ECO:0000313" key="3">
    <source>
        <dbReference type="EMBL" id="USS00291.1"/>
    </source>
</evidence>
<keyword evidence="5" id="KW-1185">Reference proteome</keyword>
<evidence type="ECO:0000313" key="4">
    <source>
        <dbReference type="Proteomes" id="UP000280586"/>
    </source>
</evidence>
<reference evidence="2 4" key="1">
    <citation type="submission" date="2017-09" db="EMBL/GenBank/DDBJ databases">
        <authorList>
            <person name="Thomas P."/>
            <person name="Seyboldt C."/>
        </authorList>
    </citation>
    <scope>NUCLEOTIDE SEQUENCE [LARGE SCALE GENOMIC DNA]</scope>
    <source>
        <strain evidence="2 4">DSM 7534</strain>
    </source>
</reference>
<dbReference type="InterPro" id="IPR012337">
    <property type="entry name" value="RNaseH-like_sf"/>
</dbReference>
<dbReference type="Pfam" id="PF13276">
    <property type="entry name" value="HTH_21"/>
    <property type="match status" value="1"/>
</dbReference>
<sequence>MESINGDAQYYGYRKITYHLRRTYNLIINCKKVYRLCKELNILIWQRKIHFKTKRILASNRTVTASNQVWEIDIKYGYVHGEINEFQTYAEAYKIVNTFMSFYNERRLHSSLKYMPPREFYTLYFGEHVEKICIKI</sequence>
<dbReference type="Proteomes" id="UP000280586">
    <property type="component" value="Chromosome"/>
</dbReference>
<proteinExistence type="predicted"/>
<dbReference type="KEGG" id="csep:CP523_04200"/>